<comment type="caution">
    <text evidence="1">The sequence shown here is derived from an EMBL/GenBank/DDBJ whole genome shotgun (WGS) entry which is preliminary data.</text>
</comment>
<evidence type="ECO:0000313" key="2">
    <source>
        <dbReference type="Proteomes" id="UP000316095"/>
    </source>
</evidence>
<keyword evidence="2" id="KW-1185">Reference proteome</keyword>
<dbReference type="Proteomes" id="UP000316095">
    <property type="component" value="Unassembled WGS sequence"/>
</dbReference>
<reference evidence="1 2" key="1">
    <citation type="submission" date="2019-02" db="EMBL/GenBank/DDBJ databases">
        <title>Deep-cultivation of Planctomycetes and their phenomic and genomic characterization uncovers novel biology.</title>
        <authorList>
            <person name="Wiegand S."/>
            <person name="Jogler M."/>
            <person name="Boedeker C."/>
            <person name="Pinto D."/>
            <person name="Vollmers J."/>
            <person name="Rivas-Marin E."/>
            <person name="Kohn T."/>
            <person name="Peeters S.H."/>
            <person name="Heuer A."/>
            <person name="Rast P."/>
            <person name="Oberbeckmann S."/>
            <person name="Bunk B."/>
            <person name="Jeske O."/>
            <person name="Meyerdierks A."/>
            <person name="Storesund J.E."/>
            <person name="Kallscheuer N."/>
            <person name="Luecker S."/>
            <person name="Lage O.M."/>
            <person name="Pohl T."/>
            <person name="Merkel B.J."/>
            <person name="Hornburger P."/>
            <person name="Mueller R.-W."/>
            <person name="Bruemmer F."/>
            <person name="Labrenz M."/>
            <person name="Spormann A.M."/>
            <person name="Op Den Camp H."/>
            <person name="Overmann J."/>
            <person name="Amann R."/>
            <person name="Jetten M.S.M."/>
            <person name="Mascher T."/>
            <person name="Medema M.H."/>
            <person name="Devos D.P."/>
            <person name="Kaster A.-K."/>
            <person name="Ovreas L."/>
            <person name="Rohde M."/>
            <person name="Galperin M.Y."/>
            <person name="Jogler C."/>
        </authorList>
    </citation>
    <scope>NUCLEOTIDE SEQUENCE [LARGE SCALE GENOMIC DNA]</scope>
    <source>
        <strain evidence="1 2">Pan54</strain>
    </source>
</reference>
<accession>A0A5C5XEX0</accession>
<organism evidence="1 2">
    <name type="scientific">Rubinisphaera italica</name>
    <dbReference type="NCBI Taxonomy" id="2527969"/>
    <lineage>
        <taxon>Bacteria</taxon>
        <taxon>Pseudomonadati</taxon>
        <taxon>Planctomycetota</taxon>
        <taxon>Planctomycetia</taxon>
        <taxon>Planctomycetales</taxon>
        <taxon>Planctomycetaceae</taxon>
        <taxon>Rubinisphaera</taxon>
    </lineage>
</organism>
<dbReference type="EMBL" id="SJPG01000001">
    <property type="protein sequence ID" value="TWT61344.1"/>
    <property type="molecule type" value="Genomic_DNA"/>
</dbReference>
<proteinExistence type="predicted"/>
<dbReference type="AlphaFoldDB" id="A0A5C5XEX0"/>
<sequence length="571" mass="63594">MNRRDTQIWNKGFRKLALSIMLRGCGCCLVISSLQSNIIAEDSLELLPLPLPPESASELIIPEEEFQLHDFHYYSGPGSISPFAPPVQYDHSVVEEEPPLFSELSEGFLHALESPAEPMAHLFEHLLCSEHVEPHTGLDRHAIGIQPVPDRPPLLLELNEEFLAPGFLRQGIVTPTGAIWRPSLWVFGTFRTGINHFENGVSPDVTEWANRLDLFTQLNLSGTERVLLGLRPLDEQNNGTRQFSGYDFRNSSGLDGLNDQIQTLFFEGDFGEIFPYLDPYDRRALDYGFSVGRQPMSFQQGLMINEDRIDALTITRNTLNGNGILNYRGTFVYAWNDINRDNLTGPNVLGNDNQMIGYFTETDIRSSTINADFAYVWSNSGADDLAVMGLSAIQRIHGFENTYNSSAHILASFPTNGETNLAGQGELLFHQLSWTPHHTNDLIFLNTFWGIDQFTSASRGPLGGGPLGQTGLLFSAAGLGNYGAPLDNNASNVIGGSLGYQLFFCDTREQIIWEIGGRQDTDGTNDAAIATGIRYQKALDQHWFFIMDTFASKRESIDPGHGIRFELQSKF</sequence>
<evidence type="ECO:0000313" key="1">
    <source>
        <dbReference type="EMBL" id="TWT61344.1"/>
    </source>
</evidence>
<name>A0A5C5XEX0_9PLAN</name>
<protein>
    <submittedName>
        <fullName evidence="1">Uncharacterized protein</fullName>
    </submittedName>
</protein>
<gene>
    <name evidence="1" type="ORF">Pan54_20800</name>
</gene>